<feature type="binding site" evidence="11">
    <location>
        <begin position="104"/>
        <end position="107"/>
    </location>
    <ligand>
        <name>ATP</name>
        <dbReference type="ChEBI" id="CHEBI:30616"/>
    </ligand>
</feature>
<dbReference type="AlphaFoldDB" id="A0A482WX79"/>
<keyword evidence="3" id="KW-0488">Methylation</keyword>
<dbReference type="EC" id="1.8.98.2" evidence="2 10"/>
<evidence type="ECO:0000313" key="14">
    <source>
        <dbReference type="EMBL" id="RZF37936.1"/>
    </source>
</evidence>
<evidence type="ECO:0000256" key="2">
    <source>
        <dbReference type="ARBA" id="ARBA00013055"/>
    </source>
</evidence>
<dbReference type="PANTHER" id="PTHR21348:SF2">
    <property type="entry name" value="SULFIREDOXIN-1"/>
    <property type="match status" value="1"/>
</dbReference>
<dbReference type="EMBL" id="QKKF02022863">
    <property type="protein sequence ID" value="RZF37936.1"/>
    <property type="molecule type" value="Genomic_DNA"/>
</dbReference>
<dbReference type="InterPro" id="IPR036086">
    <property type="entry name" value="ParB/Sulfiredoxin_sf"/>
</dbReference>
<name>A0A482WX79_LAOST</name>
<dbReference type="Pfam" id="PF02195">
    <property type="entry name" value="ParB_N"/>
    <property type="match status" value="1"/>
</dbReference>
<dbReference type="SUPFAM" id="SSF110849">
    <property type="entry name" value="ParB/Sulfiredoxin"/>
    <property type="match status" value="1"/>
</dbReference>
<reference evidence="14 15" key="1">
    <citation type="journal article" date="2017" name="Gigascience">
        <title>Genome sequence of the small brown planthopper, Laodelphax striatellus.</title>
        <authorList>
            <person name="Zhu J."/>
            <person name="Jiang F."/>
            <person name="Wang X."/>
            <person name="Yang P."/>
            <person name="Bao Y."/>
            <person name="Zhao W."/>
            <person name="Wang W."/>
            <person name="Lu H."/>
            <person name="Wang Q."/>
            <person name="Cui N."/>
            <person name="Li J."/>
            <person name="Chen X."/>
            <person name="Luo L."/>
            <person name="Yu J."/>
            <person name="Kang L."/>
            <person name="Cui F."/>
        </authorList>
    </citation>
    <scope>NUCLEOTIDE SEQUENCE [LARGE SCALE GENOMIC DNA]</scope>
    <source>
        <strain evidence="14">Lst14</strain>
    </source>
</reference>
<dbReference type="CDD" id="cd16395">
    <property type="entry name" value="Srx"/>
    <property type="match status" value="1"/>
</dbReference>
<dbReference type="GO" id="GO:0034599">
    <property type="term" value="P:cellular response to oxidative stress"/>
    <property type="evidence" value="ECO:0007669"/>
    <property type="project" value="TreeGrafter"/>
</dbReference>
<dbReference type="GO" id="GO:0005737">
    <property type="term" value="C:cytoplasm"/>
    <property type="evidence" value="ECO:0007669"/>
    <property type="project" value="TreeGrafter"/>
</dbReference>
<dbReference type="InterPro" id="IPR016692">
    <property type="entry name" value="Sulfiredoxin"/>
</dbReference>
<dbReference type="GO" id="GO:0032542">
    <property type="term" value="F:sulfiredoxin activity"/>
    <property type="evidence" value="ECO:0007669"/>
    <property type="project" value="UniProtKB-EC"/>
</dbReference>
<evidence type="ECO:0000256" key="8">
    <source>
        <dbReference type="ARBA" id="ARBA00023157"/>
    </source>
</evidence>
<evidence type="ECO:0000313" key="15">
    <source>
        <dbReference type="Proteomes" id="UP000291343"/>
    </source>
</evidence>
<protein>
    <recommendedName>
        <fullName evidence="2 10">Sulfiredoxin</fullName>
        <ecNumber evidence="2 10">1.8.98.2</ecNumber>
    </recommendedName>
</protein>
<evidence type="ECO:0000256" key="1">
    <source>
        <dbReference type="ARBA" id="ARBA00009609"/>
    </source>
</evidence>
<dbReference type="PANTHER" id="PTHR21348">
    <property type="match status" value="1"/>
</dbReference>
<accession>A0A482WX79</accession>
<comment type="caution">
    <text evidence="14">The sequence shown here is derived from an EMBL/GenBank/DDBJ whole genome shotgun (WGS) entry which is preliminary data.</text>
</comment>
<dbReference type="Gene3D" id="3.90.1530.10">
    <property type="entry name" value="Conserved hypothetical protein from pyrococcus furiosus pfu- 392566-001, ParB domain"/>
    <property type="match status" value="1"/>
</dbReference>
<proteinExistence type="inferred from homology"/>
<keyword evidence="15" id="KW-1185">Reference proteome</keyword>
<feature type="disulfide bond" description="Interchain" evidence="12">
    <location>
        <position position="105"/>
    </location>
</feature>
<evidence type="ECO:0000256" key="9">
    <source>
        <dbReference type="ARBA" id="ARBA00047514"/>
    </source>
</evidence>
<dbReference type="GO" id="GO:0005524">
    <property type="term" value="F:ATP binding"/>
    <property type="evidence" value="ECO:0007669"/>
    <property type="project" value="UniProtKB-KW"/>
</dbReference>
<dbReference type="STRING" id="195883.A0A482WX79"/>
<evidence type="ECO:0000256" key="7">
    <source>
        <dbReference type="ARBA" id="ARBA00023002"/>
    </source>
</evidence>
<keyword evidence="6 10" id="KW-0049">Antioxidant</keyword>
<feature type="domain" description="ParB-like N-terminal" evidence="13">
    <location>
        <begin position="46"/>
        <end position="136"/>
    </location>
</feature>
<comment type="similarity">
    <text evidence="1 10">Belongs to the sulfiredoxin family.</text>
</comment>
<evidence type="ECO:0000259" key="13">
    <source>
        <dbReference type="Pfam" id="PF02195"/>
    </source>
</evidence>
<evidence type="ECO:0000256" key="12">
    <source>
        <dbReference type="PIRSR" id="PIRSR017267-2"/>
    </source>
</evidence>
<sequence length="143" mass="16163">MLGKKQLISFINLCNLRVLNNYSGKNNSNMSQEITSIHSHGIEDDHEMPMSVILRPLPPQVNNEKVESIMKTLQNANESSKVPPIDVLWIKGREGGDYYYSFGGCHRYEAHKRLSRPTIQAKLVKSAVEDLRHYLGGSTPDLI</sequence>
<comment type="catalytic activity">
    <reaction evidence="9 10">
        <text>S-hydroxy-S-oxy-L-cysteinyl-[peroxiredoxin] + [protein]-dithiol + ATP = S-hydroxy-L-cysteinyl-[peroxiredoxin] + [protein]-disulfide + ADP + phosphate</text>
        <dbReference type="Rhea" id="RHEA:17545"/>
        <dbReference type="Rhea" id="RHEA-COMP:10593"/>
        <dbReference type="Rhea" id="RHEA-COMP:10594"/>
        <dbReference type="Rhea" id="RHEA-COMP:13681"/>
        <dbReference type="Rhea" id="RHEA-COMP:17976"/>
        <dbReference type="ChEBI" id="CHEBI:29950"/>
        <dbReference type="ChEBI" id="CHEBI:30616"/>
        <dbReference type="ChEBI" id="CHEBI:43474"/>
        <dbReference type="ChEBI" id="CHEBI:50058"/>
        <dbReference type="ChEBI" id="CHEBI:61973"/>
        <dbReference type="ChEBI" id="CHEBI:61974"/>
        <dbReference type="ChEBI" id="CHEBI:456216"/>
        <dbReference type="EC" id="1.8.98.2"/>
    </reaction>
</comment>
<dbReference type="FunCoup" id="A0A482WX79">
    <property type="interactions" value="55"/>
</dbReference>
<dbReference type="InterPro" id="IPR003115">
    <property type="entry name" value="ParB_N"/>
</dbReference>
<dbReference type="InParanoid" id="A0A482WX79"/>
<evidence type="ECO:0000256" key="6">
    <source>
        <dbReference type="ARBA" id="ARBA00022862"/>
    </source>
</evidence>
<evidence type="ECO:0000256" key="3">
    <source>
        <dbReference type="ARBA" id="ARBA00022481"/>
    </source>
</evidence>
<keyword evidence="8 12" id="KW-1015">Disulfide bond</keyword>
<gene>
    <name evidence="14" type="ORF">LSTR_LSTR005436</name>
</gene>
<evidence type="ECO:0000256" key="10">
    <source>
        <dbReference type="PIRNR" id="PIRNR017267"/>
    </source>
</evidence>
<evidence type="ECO:0000256" key="4">
    <source>
        <dbReference type="ARBA" id="ARBA00022741"/>
    </source>
</evidence>
<evidence type="ECO:0000256" key="5">
    <source>
        <dbReference type="ARBA" id="ARBA00022840"/>
    </source>
</evidence>
<keyword evidence="5 10" id="KW-0067">ATP-binding</keyword>
<dbReference type="SMR" id="A0A482WX79"/>
<dbReference type="OrthoDB" id="10023328at2759"/>
<evidence type="ECO:0000256" key="11">
    <source>
        <dbReference type="PIRSR" id="PIRSR017267-1"/>
    </source>
</evidence>
<keyword evidence="4 10" id="KW-0547">Nucleotide-binding</keyword>
<keyword evidence="7 10" id="KW-0560">Oxidoreductase</keyword>
<organism evidence="14 15">
    <name type="scientific">Laodelphax striatellus</name>
    <name type="common">Small brown planthopper</name>
    <name type="synonym">Delphax striatella</name>
    <dbReference type="NCBI Taxonomy" id="195883"/>
    <lineage>
        <taxon>Eukaryota</taxon>
        <taxon>Metazoa</taxon>
        <taxon>Ecdysozoa</taxon>
        <taxon>Arthropoda</taxon>
        <taxon>Hexapoda</taxon>
        <taxon>Insecta</taxon>
        <taxon>Pterygota</taxon>
        <taxon>Neoptera</taxon>
        <taxon>Paraneoptera</taxon>
        <taxon>Hemiptera</taxon>
        <taxon>Auchenorrhyncha</taxon>
        <taxon>Fulgoroidea</taxon>
        <taxon>Delphacidae</taxon>
        <taxon>Criomorphinae</taxon>
        <taxon>Laodelphax</taxon>
    </lineage>
</organism>
<dbReference type="PIRSF" id="PIRSF017267">
    <property type="entry name" value="Sulfiredoxin"/>
    <property type="match status" value="1"/>
</dbReference>
<dbReference type="FunFam" id="3.90.1530.10:FF:000001">
    <property type="entry name" value="Sulfiredoxin"/>
    <property type="match status" value="1"/>
</dbReference>
<dbReference type="Proteomes" id="UP000291343">
    <property type="component" value="Unassembled WGS sequence"/>
</dbReference>